<dbReference type="PANTHER" id="PTHR46513">
    <property type="entry name" value="VITELLOGENIN RECEPTOR-LIKE PROTEIN-RELATED-RELATED"/>
    <property type="match status" value="1"/>
</dbReference>
<feature type="region of interest" description="Disordered" evidence="1">
    <location>
        <begin position="214"/>
        <end position="233"/>
    </location>
</feature>
<dbReference type="PANTHER" id="PTHR46513:SF13">
    <property type="entry name" value="EGF-LIKE DOMAIN-CONTAINING PROTEIN"/>
    <property type="match status" value="1"/>
</dbReference>
<dbReference type="InterPro" id="IPR000033">
    <property type="entry name" value="LDLR_classB_rpt"/>
</dbReference>
<dbReference type="AlphaFoldDB" id="L7LQ79"/>
<evidence type="ECO:0000256" key="1">
    <source>
        <dbReference type="SAM" id="MobiDB-lite"/>
    </source>
</evidence>
<dbReference type="Gene3D" id="2.120.10.30">
    <property type="entry name" value="TolB, C-terminal domain"/>
    <property type="match status" value="2"/>
</dbReference>
<dbReference type="InterPro" id="IPR011042">
    <property type="entry name" value="6-blade_b-propeller_TolB-like"/>
</dbReference>
<dbReference type="RefSeq" id="WP_006897647.1">
    <property type="nucleotide sequence ID" value="NZ_BANU01000031.1"/>
</dbReference>
<comment type="caution">
    <text evidence="2">The sequence shown here is derived from an EMBL/GenBank/DDBJ whole genome shotgun (WGS) entry which is preliminary data.</text>
</comment>
<dbReference type="SUPFAM" id="SSF63825">
    <property type="entry name" value="YWTD domain"/>
    <property type="match status" value="2"/>
</dbReference>
<dbReference type="InterPro" id="IPR050778">
    <property type="entry name" value="Cueball_EGF_LRP_Nidogen"/>
</dbReference>
<name>L7LQ79_9ACTN</name>
<gene>
    <name evidence="2" type="ORF">GSI01S_31_00190</name>
</gene>
<organism evidence="2 3">
    <name type="scientific">Gordonia sihwensis NBRC 108236</name>
    <dbReference type="NCBI Taxonomy" id="1223544"/>
    <lineage>
        <taxon>Bacteria</taxon>
        <taxon>Bacillati</taxon>
        <taxon>Actinomycetota</taxon>
        <taxon>Actinomycetes</taxon>
        <taxon>Mycobacteriales</taxon>
        <taxon>Gordoniaceae</taxon>
        <taxon>Gordonia</taxon>
    </lineage>
</organism>
<evidence type="ECO:0000313" key="3">
    <source>
        <dbReference type="Proteomes" id="UP000035083"/>
    </source>
</evidence>
<keyword evidence="3" id="KW-1185">Reference proteome</keyword>
<dbReference type="eggNOG" id="COG3386">
    <property type="taxonomic scope" value="Bacteria"/>
</dbReference>
<protein>
    <submittedName>
        <fullName evidence="2">Uncharacterized protein</fullName>
    </submittedName>
</protein>
<dbReference type="Proteomes" id="UP000035083">
    <property type="component" value="Unassembled WGS sequence"/>
</dbReference>
<accession>L7LQ79</accession>
<sequence>MTALLALGLATRTIFRVDVADGRTSVVHKDTAYSPDGVVVVGDTVYWTTMGRPERIPGVDGEAAFDYTAPTGGLHAMRLDGTDRRDLLPPGALTTGKQLATDGRERLYWGDREGLRVSSCRLDGSDRIDLVVNAQTGDGTAECVGVAVDRDHLYWSQKGPSKGGLGRIFRAGLSVPEGESADRRSDVETLWSGLPEPIDLEVVDGVLYWTDRGAEPDGNTLNRAPLPGPGEPGTPPEILARGLHEAVGIAVDTRAGLAYVSDLGGTILAVALDGTGDRVVADMGQMITGLALVR</sequence>
<dbReference type="SMART" id="SM00135">
    <property type="entry name" value="LY"/>
    <property type="match status" value="4"/>
</dbReference>
<proteinExistence type="predicted"/>
<dbReference type="EMBL" id="BANU01000031">
    <property type="protein sequence ID" value="GAC62243.1"/>
    <property type="molecule type" value="Genomic_DNA"/>
</dbReference>
<evidence type="ECO:0000313" key="2">
    <source>
        <dbReference type="EMBL" id="GAC62243.1"/>
    </source>
</evidence>
<reference evidence="2 3" key="1">
    <citation type="submission" date="2012-12" db="EMBL/GenBank/DDBJ databases">
        <title>Whole genome shotgun sequence of Gordonia sihwensis NBRC 108236.</title>
        <authorList>
            <person name="Yoshida I."/>
            <person name="Hosoyama A."/>
            <person name="Tsuchikane K."/>
            <person name="Ando Y."/>
            <person name="Baba S."/>
            <person name="Ohji S."/>
            <person name="Hamada M."/>
            <person name="Tamura T."/>
            <person name="Yamazoe A."/>
            <person name="Yamazaki S."/>
            <person name="Fujita N."/>
        </authorList>
    </citation>
    <scope>NUCLEOTIDE SEQUENCE [LARGE SCALE GENOMIC DNA]</scope>
    <source>
        <strain evidence="2 3">NBRC 108236</strain>
    </source>
</reference>